<reference evidence="5 6" key="1">
    <citation type="journal article" date="2015" name="Nature">
        <title>rRNA introns, odd ribosomes, and small enigmatic genomes across a large radiation of phyla.</title>
        <authorList>
            <person name="Brown C.T."/>
            <person name="Hug L.A."/>
            <person name="Thomas B.C."/>
            <person name="Sharon I."/>
            <person name="Castelle C.J."/>
            <person name="Singh A."/>
            <person name="Wilkins M.J."/>
            <person name="Williams K.H."/>
            <person name="Banfield J.F."/>
        </authorList>
    </citation>
    <scope>NUCLEOTIDE SEQUENCE [LARGE SCALE GENOMIC DNA]</scope>
</reference>
<protein>
    <submittedName>
        <fullName evidence="5">Plastocyanin</fullName>
    </submittedName>
</protein>
<organism evidence="5 6">
    <name type="scientific">Candidatus Amesbacteria bacterium GW2011_GWA2_47_11</name>
    <dbReference type="NCBI Taxonomy" id="1618357"/>
    <lineage>
        <taxon>Bacteria</taxon>
        <taxon>Candidatus Amesiibacteriota</taxon>
    </lineage>
</organism>
<dbReference type="AlphaFoldDB" id="A0A0G1REX7"/>
<proteinExistence type="predicted"/>
<comment type="caution">
    <text evidence="5">The sequence shown here is derived from an EMBL/GenBank/DDBJ whole genome shotgun (WGS) entry which is preliminary data.</text>
</comment>
<dbReference type="GO" id="GO:0046872">
    <property type="term" value="F:metal ion binding"/>
    <property type="evidence" value="ECO:0007669"/>
    <property type="project" value="UniProtKB-KW"/>
</dbReference>
<keyword evidence="3" id="KW-0812">Transmembrane</keyword>
<dbReference type="Gene3D" id="2.60.40.420">
    <property type="entry name" value="Cupredoxins - blue copper proteins"/>
    <property type="match status" value="1"/>
</dbReference>
<keyword evidence="3" id="KW-1133">Transmembrane helix</keyword>
<dbReference type="CDD" id="cd00920">
    <property type="entry name" value="Cupredoxin"/>
    <property type="match status" value="1"/>
</dbReference>
<dbReference type="InterPro" id="IPR008972">
    <property type="entry name" value="Cupredoxin"/>
</dbReference>
<feature type="domain" description="EfeO-type cupredoxin-like" evidence="4">
    <location>
        <begin position="77"/>
        <end position="166"/>
    </location>
</feature>
<evidence type="ECO:0000256" key="3">
    <source>
        <dbReference type="SAM" id="Phobius"/>
    </source>
</evidence>
<dbReference type="Proteomes" id="UP000034607">
    <property type="component" value="Unassembled WGS sequence"/>
</dbReference>
<feature type="transmembrane region" description="Helical" evidence="3">
    <location>
        <begin position="6"/>
        <end position="26"/>
    </location>
</feature>
<evidence type="ECO:0000256" key="1">
    <source>
        <dbReference type="ARBA" id="ARBA00022723"/>
    </source>
</evidence>
<dbReference type="SUPFAM" id="SSF49503">
    <property type="entry name" value="Cupredoxins"/>
    <property type="match status" value="1"/>
</dbReference>
<sequence>MNKSWLVIGGVLVLGVLLVGGGVWWLQRRESGQPGTGGIFEGPSVVTPSPLEEEGLMVTPGPTTAVLPEEESEVTGNVKKIVVEGSSFKFSPNTIKVKKGETVELAFRSLDAIHDFNLDEFEAQTNQIGEGEEEVIEFTVNKVGTFEFYCSVANHRQMGMKGKFVVEP</sequence>
<accession>A0A0G1REX7</accession>
<keyword evidence="3" id="KW-0472">Membrane</keyword>
<keyword evidence="2" id="KW-0186">Copper</keyword>
<evidence type="ECO:0000313" key="6">
    <source>
        <dbReference type="Proteomes" id="UP000034607"/>
    </source>
</evidence>
<evidence type="ECO:0000313" key="5">
    <source>
        <dbReference type="EMBL" id="KKU55612.1"/>
    </source>
</evidence>
<dbReference type="Pfam" id="PF13473">
    <property type="entry name" value="Cupredoxin_1"/>
    <property type="match status" value="1"/>
</dbReference>
<dbReference type="InterPro" id="IPR028096">
    <property type="entry name" value="EfeO_Cupredoxin"/>
</dbReference>
<evidence type="ECO:0000259" key="4">
    <source>
        <dbReference type="Pfam" id="PF13473"/>
    </source>
</evidence>
<dbReference type="PANTHER" id="PTHR38439:SF3">
    <property type="entry name" value="COPPER-RESISTANT CUPROPROTEIN COPI"/>
    <property type="match status" value="1"/>
</dbReference>
<dbReference type="PROSITE" id="PS00079">
    <property type="entry name" value="MULTICOPPER_OXIDASE1"/>
    <property type="match status" value="1"/>
</dbReference>
<evidence type="ECO:0000256" key="2">
    <source>
        <dbReference type="ARBA" id="ARBA00023008"/>
    </source>
</evidence>
<dbReference type="PANTHER" id="PTHR38439">
    <property type="entry name" value="AURACYANIN-B"/>
    <property type="match status" value="1"/>
</dbReference>
<dbReference type="InterPro" id="IPR033138">
    <property type="entry name" value="Cu_oxidase_CS"/>
</dbReference>
<name>A0A0G1REX7_9BACT</name>
<dbReference type="InterPro" id="IPR050845">
    <property type="entry name" value="Cu-binding_ET"/>
</dbReference>
<keyword evidence="1" id="KW-0479">Metal-binding</keyword>
<dbReference type="EMBL" id="LCNM01000018">
    <property type="protein sequence ID" value="KKU55612.1"/>
    <property type="molecule type" value="Genomic_DNA"/>
</dbReference>
<gene>
    <name evidence="5" type="ORF">UX78_C0018G0008</name>
</gene>